<evidence type="ECO:0000313" key="1">
    <source>
        <dbReference type="EMBL" id="KZV81905.1"/>
    </source>
</evidence>
<reference evidence="1 2" key="1">
    <citation type="journal article" date="2016" name="Mol. Biol. Evol.">
        <title>Comparative Genomics of Early-Diverging Mushroom-Forming Fungi Provides Insights into the Origins of Lignocellulose Decay Capabilities.</title>
        <authorList>
            <person name="Nagy L.G."/>
            <person name="Riley R."/>
            <person name="Tritt A."/>
            <person name="Adam C."/>
            <person name="Daum C."/>
            <person name="Floudas D."/>
            <person name="Sun H."/>
            <person name="Yadav J.S."/>
            <person name="Pangilinan J."/>
            <person name="Larsson K.H."/>
            <person name="Matsuura K."/>
            <person name="Barry K."/>
            <person name="Labutti K."/>
            <person name="Kuo R."/>
            <person name="Ohm R.A."/>
            <person name="Bhattacharya S.S."/>
            <person name="Shirouzu T."/>
            <person name="Yoshinaga Y."/>
            <person name="Martin F.M."/>
            <person name="Grigoriev I.V."/>
            <person name="Hibbett D.S."/>
        </authorList>
    </citation>
    <scope>NUCLEOTIDE SEQUENCE [LARGE SCALE GENOMIC DNA]</scope>
    <source>
        <strain evidence="1 2">HHB12029</strain>
    </source>
</reference>
<sequence length="174" mass="19535">MIIIGLSLVADSPGSKTNGQQSLKSSDLDLRRSRYPRCRPSATAAQEEKVDLPSHAISRRLQGQSDACTDAFCQVVVRNCSEVWRHNIASYHCLDAEHVRPHVRHSHLRHRDPSSQRMPSALMDARVLALRPPGSCHPKCISWFSRTFGLPCTRSMGTRFPVSTGRWWAHLGRA</sequence>
<dbReference type="AlphaFoldDB" id="A0A165C6E3"/>
<organism evidence="1 2">
    <name type="scientific">Exidia glandulosa HHB12029</name>
    <dbReference type="NCBI Taxonomy" id="1314781"/>
    <lineage>
        <taxon>Eukaryota</taxon>
        <taxon>Fungi</taxon>
        <taxon>Dikarya</taxon>
        <taxon>Basidiomycota</taxon>
        <taxon>Agaricomycotina</taxon>
        <taxon>Agaricomycetes</taxon>
        <taxon>Auriculariales</taxon>
        <taxon>Exidiaceae</taxon>
        <taxon>Exidia</taxon>
    </lineage>
</organism>
<dbReference type="InParanoid" id="A0A165C6E3"/>
<proteinExistence type="predicted"/>
<dbReference type="Proteomes" id="UP000077266">
    <property type="component" value="Unassembled WGS sequence"/>
</dbReference>
<protein>
    <submittedName>
        <fullName evidence="1">Uncharacterized protein</fullName>
    </submittedName>
</protein>
<evidence type="ECO:0000313" key="2">
    <source>
        <dbReference type="Proteomes" id="UP000077266"/>
    </source>
</evidence>
<gene>
    <name evidence="1" type="ORF">EXIGLDRAFT_360299</name>
</gene>
<name>A0A165C6E3_EXIGL</name>
<dbReference type="EMBL" id="KV426358">
    <property type="protein sequence ID" value="KZV81905.1"/>
    <property type="molecule type" value="Genomic_DNA"/>
</dbReference>
<keyword evidence="2" id="KW-1185">Reference proteome</keyword>
<accession>A0A165C6E3</accession>